<keyword evidence="2" id="KW-1185">Reference proteome</keyword>
<sequence length="522" mass="58053">MALLSLLSTHIRDKYPAYITKSSLDQRETKVNWNMAITKNMEKNDNAFEVEDLKDSTEKSQTRDAGAAGDYSGAVAKTDDVEIRLVRKLDYRIMPTLWAMYFLNYLDRNAIAQARLNNLEKDLKLVGSQYNTCISILFVGYLLMQIPSNMLISSQKVRPSLYMCMCMMMWAVTSACTALSHNYAGLLLTRFFLGVTEAPYYPGALYMLSLFYTRKEIATRLSILYSGNIIATSFSGLIAAATFNTLDGVHSLAGWRWLFIIEGAVTFGVAIIAIYLLPDFPLTTRWLTPAERQLAHDRIERDTVGLASSKGAKAGLWQAIRDPRLYVLAFMQNMHLSACSFNNFFPTVVGSLGFNRTITLVLTCPPYLVSGAFGIMIGITSGKLNERTWHITGCMGIALIGFIMSCATLNVVARYISCFLFASGAYAVNSVILGWVSATLGQTTEKKAVSLSIVNVVANASYIYTAYLYPKSDGPKYLTAMASNAAFAFMTIASAWVLRIWLQRTNKKLREEKAEGSVFYAY</sequence>
<comment type="caution">
    <text evidence="1">The sequence shown here is derived from an EMBL/GenBank/DDBJ whole genome shotgun (WGS) entry which is preliminary data.</text>
</comment>
<organism evidence="1 2">
    <name type="scientific">Neophaeococcomyces mojaviensis</name>
    <dbReference type="NCBI Taxonomy" id="3383035"/>
    <lineage>
        <taxon>Eukaryota</taxon>
        <taxon>Fungi</taxon>
        <taxon>Dikarya</taxon>
        <taxon>Ascomycota</taxon>
        <taxon>Pezizomycotina</taxon>
        <taxon>Eurotiomycetes</taxon>
        <taxon>Chaetothyriomycetidae</taxon>
        <taxon>Chaetothyriales</taxon>
        <taxon>Chaetothyriales incertae sedis</taxon>
        <taxon>Neophaeococcomyces</taxon>
    </lineage>
</organism>
<accession>A0ACC3A9A5</accession>
<evidence type="ECO:0000313" key="1">
    <source>
        <dbReference type="EMBL" id="KAJ9657652.1"/>
    </source>
</evidence>
<evidence type="ECO:0000313" key="2">
    <source>
        <dbReference type="Proteomes" id="UP001172386"/>
    </source>
</evidence>
<protein>
    <submittedName>
        <fullName evidence="1">Uncharacterized protein</fullName>
    </submittedName>
</protein>
<name>A0ACC3A9A5_9EURO</name>
<dbReference type="EMBL" id="JAPDRQ010000061">
    <property type="protein sequence ID" value="KAJ9657652.1"/>
    <property type="molecule type" value="Genomic_DNA"/>
</dbReference>
<gene>
    <name evidence="1" type="ORF">H2198_004180</name>
</gene>
<dbReference type="Proteomes" id="UP001172386">
    <property type="component" value="Unassembled WGS sequence"/>
</dbReference>
<reference evidence="1" key="1">
    <citation type="submission" date="2022-10" db="EMBL/GenBank/DDBJ databases">
        <title>Culturing micro-colonial fungi from biological soil crusts in the Mojave desert and describing Neophaeococcomyces mojavensis, and introducing the new genera and species Taxawa tesnikishii.</title>
        <authorList>
            <person name="Kurbessoian T."/>
            <person name="Stajich J.E."/>
        </authorList>
    </citation>
    <scope>NUCLEOTIDE SEQUENCE</scope>
    <source>
        <strain evidence="1">JES_112</strain>
    </source>
</reference>
<proteinExistence type="predicted"/>